<comment type="caution">
    <text evidence="1">The sequence shown here is derived from an EMBL/GenBank/DDBJ whole genome shotgun (WGS) entry which is preliminary data.</text>
</comment>
<proteinExistence type="predicted"/>
<evidence type="ECO:0000313" key="1">
    <source>
        <dbReference type="EMBL" id="CAI2363674.1"/>
    </source>
</evidence>
<dbReference type="EMBL" id="CAMPGE010004824">
    <property type="protein sequence ID" value="CAI2363674.1"/>
    <property type="molecule type" value="Genomic_DNA"/>
</dbReference>
<protein>
    <submittedName>
        <fullName evidence="1">Uncharacterized protein</fullName>
    </submittedName>
</protein>
<organism evidence="1 2">
    <name type="scientific">Euplotes crassus</name>
    <dbReference type="NCBI Taxonomy" id="5936"/>
    <lineage>
        <taxon>Eukaryota</taxon>
        <taxon>Sar</taxon>
        <taxon>Alveolata</taxon>
        <taxon>Ciliophora</taxon>
        <taxon>Intramacronucleata</taxon>
        <taxon>Spirotrichea</taxon>
        <taxon>Hypotrichia</taxon>
        <taxon>Euplotida</taxon>
        <taxon>Euplotidae</taxon>
        <taxon>Moneuplotes</taxon>
    </lineage>
</organism>
<dbReference type="AlphaFoldDB" id="A0AAD1X7F6"/>
<reference evidence="1" key="1">
    <citation type="submission" date="2023-07" db="EMBL/GenBank/DDBJ databases">
        <authorList>
            <consortium name="AG Swart"/>
            <person name="Singh M."/>
            <person name="Singh A."/>
            <person name="Seah K."/>
            <person name="Emmerich C."/>
        </authorList>
    </citation>
    <scope>NUCLEOTIDE SEQUENCE</scope>
    <source>
        <strain evidence="1">DP1</strain>
    </source>
</reference>
<sequence>MLPGYLKRDNVFIQQNEAELQDGYFSYQPGGDQRGFIGVERVDSRLSVQQDSLSTEIYRMQFVKDAQSKFYERRVFSLLEVTGNIGGLFEILEKTGAILVSLFSGKVFIFSILSKLYHVEESEGRYTNKISPFETEIKSKELAKCNYKNRISMHEIRNYTAQSLRSRDLFVNKAQKIMKRRLRYNWKISDFVYNFFHPLSTLLCFCCMRKNRLNAQKRMKLYSRGETKFINEFDAVQYAKSMRSLNTLISSLMDDKERFMIRYQKSNCISSSNKEEDPKDDTSNDVPSIFCGSKKQFHSQVIDNFMNEYKKEEWTDKDYRLLNGVLTNEHLTNQQLEELMDDREATNIYTDNDLVDISNVIPPKLARGEEAKFERVSSLSQVFHDS</sequence>
<gene>
    <name evidence="1" type="ORF">ECRASSUSDP1_LOCUS5010</name>
</gene>
<keyword evidence="2" id="KW-1185">Reference proteome</keyword>
<name>A0AAD1X7F6_EUPCR</name>
<dbReference type="Proteomes" id="UP001295684">
    <property type="component" value="Unassembled WGS sequence"/>
</dbReference>
<accession>A0AAD1X7F6</accession>
<evidence type="ECO:0000313" key="2">
    <source>
        <dbReference type="Proteomes" id="UP001295684"/>
    </source>
</evidence>